<dbReference type="RefSeq" id="WP_212633067.1">
    <property type="nucleotide sequence ID" value="NZ_FNFD01000007.1"/>
</dbReference>
<proteinExistence type="inferred from homology"/>
<comment type="similarity">
    <text evidence="1">Belongs to the esterase D family.</text>
</comment>
<dbReference type="SUPFAM" id="SSF53474">
    <property type="entry name" value="alpha/beta-Hydrolases"/>
    <property type="match status" value="1"/>
</dbReference>
<feature type="signal peptide" evidence="3">
    <location>
        <begin position="1"/>
        <end position="22"/>
    </location>
</feature>
<accession>A0A1G9BZ01</accession>
<dbReference type="AlphaFoldDB" id="A0A1G9BZ01"/>
<evidence type="ECO:0008006" key="6">
    <source>
        <dbReference type="Google" id="ProtNLM"/>
    </source>
</evidence>
<reference evidence="4 5" key="1">
    <citation type="submission" date="2016-10" db="EMBL/GenBank/DDBJ databases">
        <authorList>
            <person name="de Groot N.N."/>
        </authorList>
    </citation>
    <scope>NUCLEOTIDE SEQUENCE [LARGE SCALE GENOMIC DNA]</scope>
    <source>
        <strain evidence="4 5">JCM 21544</strain>
    </source>
</reference>
<dbReference type="PANTHER" id="PTHR40841:SF2">
    <property type="entry name" value="SIDEROPHORE-DEGRADING ESTERASE (EUROFUNG)"/>
    <property type="match status" value="1"/>
</dbReference>
<dbReference type="EMBL" id="FNFD01000007">
    <property type="protein sequence ID" value="SDK44689.1"/>
    <property type="molecule type" value="Genomic_DNA"/>
</dbReference>
<dbReference type="Gene3D" id="3.40.50.1820">
    <property type="entry name" value="alpha/beta hydrolase"/>
    <property type="match status" value="1"/>
</dbReference>
<dbReference type="InterPro" id="IPR029058">
    <property type="entry name" value="AB_hydrolase_fold"/>
</dbReference>
<dbReference type="GO" id="GO:0016788">
    <property type="term" value="F:hydrolase activity, acting on ester bonds"/>
    <property type="evidence" value="ECO:0007669"/>
    <property type="project" value="TreeGrafter"/>
</dbReference>
<keyword evidence="2" id="KW-0378">Hydrolase</keyword>
<keyword evidence="5" id="KW-1185">Reference proteome</keyword>
<name>A0A1G9BZ01_9PSED</name>
<keyword evidence="3" id="KW-0732">Signal</keyword>
<protein>
    <recommendedName>
        <fullName evidence="6">Esterase</fullName>
    </recommendedName>
</protein>
<organism evidence="4 5">
    <name type="scientific">Pseudomonas indica</name>
    <dbReference type="NCBI Taxonomy" id="137658"/>
    <lineage>
        <taxon>Bacteria</taxon>
        <taxon>Pseudomonadati</taxon>
        <taxon>Pseudomonadota</taxon>
        <taxon>Gammaproteobacteria</taxon>
        <taxon>Pseudomonadales</taxon>
        <taxon>Pseudomonadaceae</taxon>
        <taxon>Pseudomonas</taxon>
    </lineage>
</organism>
<dbReference type="Pfam" id="PF00756">
    <property type="entry name" value="Esterase"/>
    <property type="match status" value="1"/>
</dbReference>
<dbReference type="PANTHER" id="PTHR40841">
    <property type="entry name" value="SIDEROPHORE TRIACETYLFUSARININE C ESTERASE"/>
    <property type="match status" value="1"/>
</dbReference>
<dbReference type="InterPro" id="IPR052558">
    <property type="entry name" value="Siderophore_Hydrolase_D"/>
</dbReference>
<evidence type="ECO:0000256" key="1">
    <source>
        <dbReference type="ARBA" id="ARBA00005622"/>
    </source>
</evidence>
<evidence type="ECO:0000313" key="5">
    <source>
        <dbReference type="Proteomes" id="UP000198706"/>
    </source>
</evidence>
<dbReference type="STRING" id="137658.SAMN05216186_10765"/>
<evidence type="ECO:0000256" key="3">
    <source>
        <dbReference type="SAM" id="SignalP"/>
    </source>
</evidence>
<sequence length="307" mass="33550">MTPPYLRCLAWLGLLLASTASARPDSDAVLGETLVERGSAFYRFEHFELDSRDSQRHYRVRLAIPRRPPPADGYPALYLLDGNAALQALREDWLAELDAAEPPLLVLIGPASDRRLDLPARTRDYTPGWPDGRPLQRYGEHDGGGSSAFRELLEQRIRPAVAARQPLDASRQAIWGHSFGGLFVLDTLFAAPTSFQTYIAASPSLWWQPGLLAELERSYRGGAQANLLLLRGSEEGTATRDAAGDSSRARAMATLSDDALQRLAERLGGHDGLEVTYRELPGLGHGPMLAASLHLALRLAAGLPIRD</sequence>
<dbReference type="Proteomes" id="UP000198706">
    <property type="component" value="Unassembled WGS sequence"/>
</dbReference>
<feature type="chain" id="PRO_5011569294" description="Esterase" evidence="3">
    <location>
        <begin position="23"/>
        <end position="307"/>
    </location>
</feature>
<dbReference type="InterPro" id="IPR000801">
    <property type="entry name" value="Esterase-like"/>
</dbReference>
<evidence type="ECO:0000313" key="4">
    <source>
        <dbReference type="EMBL" id="SDK44689.1"/>
    </source>
</evidence>
<evidence type="ECO:0000256" key="2">
    <source>
        <dbReference type="ARBA" id="ARBA00022801"/>
    </source>
</evidence>
<gene>
    <name evidence="4" type="ORF">SAMN05216186_10765</name>
</gene>